<feature type="region of interest" description="Disordered" evidence="3">
    <location>
        <begin position="210"/>
        <end position="236"/>
    </location>
</feature>
<accession>A0A2V3IK94</accession>
<dbReference type="SMART" id="SM00715">
    <property type="entry name" value="LA"/>
    <property type="match status" value="1"/>
</dbReference>
<dbReference type="InterPro" id="IPR045180">
    <property type="entry name" value="La_dom_prot"/>
</dbReference>
<dbReference type="Proteomes" id="UP000247409">
    <property type="component" value="Unassembled WGS sequence"/>
</dbReference>
<feature type="domain" description="HTH La-type RNA-binding" evidence="4">
    <location>
        <begin position="13"/>
        <end position="104"/>
    </location>
</feature>
<dbReference type="OrthoDB" id="340227at2759"/>
<dbReference type="EMBL" id="NBIV01000162">
    <property type="protein sequence ID" value="PXF42468.1"/>
    <property type="molecule type" value="Genomic_DNA"/>
</dbReference>
<dbReference type="InterPro" id="IPR036390">
    <property type="entry name" value="WH_DNA-bd_sf"/>
</dbReference>
<protein>
    <submittedName>
        <fullName evidence="5">La-related protein 4</fullName>
    </submittedName>
</protein>
<dbReference type="PANTHER" id="PTHR22792">
    <property type="entry name" value="LUPUS LA PROTEIN-RELATED"/>
    <property type="match status" value="1"/>
</dbReference>
<keyword evidence="6" id="KW-1185">Reference proteome</keyword>
<dbReference type="SUPFAM" id="SSF46785">
    <property type="entry name" value="Winged helix' DNA-binding domain"/>
    <property type="match status" value="1"/>
</dbReference>
<evidence type="ECO:0000313" key="6">
    <source>
        <dbReference type="Proteomes" id="UP000247409"/>
    </source>
</evidence>
<dbReference type="GO" id="GO:0003723">
    <property type="term" value="F:RNA binding"/>
    <property type="evidence" value="ECO:0007669"/>
    <property type="project" value="UniProtKB-UniRule"/>
</dbReference>
<dbReference type="InterPro" id="IPR036388">
    <property type="entry name" value="WH-like_DNA-bd_sf"/>
</dbReference>
<sequence>MTHLNTNHHLPVRTGASPMEDAIVQQVEWYMGRVNLEKDGFLKQKMDDDLWVSLDVILSFPKMIRMGVTDKRRVATLLNARSTVVEVDEKTARIRPAWARRSTLVIHNVPVATRREQVAALFHIPSPTADPNSTVPPSMTHPAGLVSIQLYTDTVWVAMFDSPSGAEAALPLVMHKTINGQEVIAEVHVENALPPARSDLQQARSQVYQPTPNVHHDPANSNHPSYPQMPPIMSAP</sequence>
<gene>
    <name evidence="5" type="ORF">BWQ96_07806</name>
</gene>
<keyword evidence="1 2" id="KW-0694">RNA-binding</keyword>
<evidence type="ECO:0000259" key="4">
    <source>
        <dbReference type="PROSITE" id="PS50961"/>
    </source>
</evidence>
<dbReference type="InterPro" id="IPR006630">
    <property type="entry name" value="La_HTH"/>
</dbReference>
<dbReference type="PROSITE" id="PS50961">
    <property type="entry name" value="HTH_LA"/>
    <property type="match status" value="1"/>
</dbReference>
<proteinExistence type="predicted"/>
<name>A0A2V3IK94_9FLOR</name>
<evidence type="ECO:0000256" key="1">
    <source>
        <dbReference type="ARBA" id="ARBA00022884"/>
    </source>
</evidence>
<evidence type="ECO:0000313" key="5">
    <source>
        <dbReference type="EMBL" id="PXF42468.1"/>
    </source>
</evidence>
<dbReference type="CDD" id="cd07323">
    <property type="entry name" value="LAM"/>
    <property type="match status" value="1"/>
</dbReference>
<evidence type="ECO:0000256" key="2">
    <source>
        <dbReference type="PROSITE-ProRule" id="PRU00332"/>
    </source>
</evidence>
<organism evidence="5 6">
    <name type="scientific">Gracilariopsis chorda</name>
    <dbReference type="NCBI Taxonomy" id="448386"/>
    <lineage>
        <taxon>Eukaryota</taxon>
        <taxon>Rhodophyta</taxon>
        <taxon>Florideophyceae</taxon>
        <taxon>Rhodymeniophycidae</taxon>
        <taxon>Gracilariales</taxon>
        <taxon>Gracilariaceae</taxon>
        <taxon>Gracilariopsis</taxon>
    </lineage>
</organism>
<comment type="caution">
    <text evidence="5">The sequence shown here is derived from an EMBL/GenBank/DDBJ whole genome shotgun (WGS) entry which is preliminary data.</text>
</comment>
<reference evidence="5 6" key="1">
    <citation type="journal article" date="2018" name="Mol. Biol. Evol.">
        <title>Analysis of the draft genome of the red seaweed Gracilariopsis chorda provides insights into genome size evolution in Rhodophyta.</title>
        <authorList>
            <person name="Lee J."/>
            <person name="Yang E.C."/>
            <person name="Graf L."/>
            <person name="Yang J.H."/>
            <person name="Qiu H."/>
            <person name="Zel Zion U."/>
            <person name="Chan C.X."/>
            <person name="Stephens T.G."/>
            <person name="Weber A.P.M."/>
            <person name="Boo G.H."/>
            <person name="Boo S.M."/>
            <person name="Kim K.M."/>
            <person name="Shin Y."/>
            <person name="Jung M."/>
            <person name="Lee S.J."/>
            <person name="Yim H.S."/>
            <person name="Lee J.H."/>
            <person name="Bhattacharya D."/>
            <person name="Yoon H.S."/>
        </authorList>
    </citation>
    <scope>NUCLEOTIDE SEQUENCE [LARGE SCALE GENOMIC DNA]</scope>
    <source>
        <strain evidence="5 6">SKKU-2015</strain>
        <tissue evidence="5">Whole body</tissue>
    </source>
</reference>
<dbReference type="Pfam" id="PF05383">
    <property type="entry name" value="La"/>
    <property type="match status" value="1"/>
</dbReference>
<evidence type="ECO:0000256" key="3">
    <source>
        <dbReference type="SAM" id="MobiDB-lite"/>
    </source>
</evidence>
<dbReference type="AlphaFoldDB" id="A0A2V3IK94"/>
<dbReference type="Gene3D" id="1.10.10.10">
    <property type="entry name" value="Winged helix-like DNA-binding domain superfamily/Winged helix DNA-binding domain"/>
    <property type="match status" value="1"/>
</dbReference>